<dbReference type="InterPro" id="IPR007169">
    <property type="entry name" value="RemA-like"/>
</dbReference>
<dbReference type="PATRIC" id="fig|520767.4.peg.552"/>
<protein>
    <recommendedName>
        <fullName evidence="3">DUF370 domain-containing protein</fullName>
    </recommendedName>
</protein>
<dbReference type="AlphaFoldDB" id="A0A162MSU5"/>
<gene>
    <name evidence="1" type="ORF">ATZ99_05380</name>
</gene>
<dbReference type="STRING" id="520767.ATZ99_05380"/>
<accession>A0A162MSU5</accession>
<organism evidence="1 2">
    <name type="scientific">Thermovenabulum gondwanense</name>
    <dbReference type="NCBI Taxonomy" id="520767"/>
    <lineage>
        <taxon>Bacteria</taxon>
        <taxon>Bacillati</taxon>
        <taxon>Bacillota</taxon>
        <taxon>Clostridia</taxon>
        <taxon>Thermosediminibacterales</taxon>
        <taxon>Thermosediminibacteraceae</taxon>
        <taxon>Thermovenabulum</taxon>
    </lineage>
</organism>
<comment type="caution">
    <text evidence="1">The sequence shown here is derived from an EMBL/GenBank/DDBJ whole genome shotgun (WGS) entry which is preliminary data.</text>
</comment>
<dbReference type="Proteomes" id="UP000075737">
    <property type="component" value="Unassembled WGS sequence"/>
</dbReference>
<evidence type="ECO:0008006" key="3">
    <source>
        <dbReference type="Google" id="ProtNLM"/>
    </source>
</evidence>
<dbReference type="EMBL" id="LOHZ01000022">
    <property type="protein sequence ID" value="KYO67252.1"/>
    <property type="molecule type" value="Genomic_DNA"/>
</dbReference>
<dbReference type="OrthoDB" id="9811390at2"/>
<evidence type="ECO:0000313" key="1">
    <source>
        <dbReference type="EMBL" id="KYO67252.1"/>
    </source>
</evidence>
<reference evidence="1 2" key="1">
    <citation type="submission" date="2015-12" db="EMBL/GenBank/DDBJ databases">
        <title>Draft genome of Thermovenabulum gondwanense isolated from a red thermophilic microbial mat colonisisng an outflow channel of a bore well.</title>
        <authorList>
            <person name="Patel B.K."/>
        </authorList>
    </citation>
    <scope>NUCLEOTIDE SEQUENCE [LARGE SCALE GENOMIC DNA]</scope>
    <source>
        <strain evidence="1 2">R270</strain>
    </source>
</reference>
<evidence type="ECO:0000313" key="2">
    <source>
        <dbReference type="Proteomes" id="UP000075737"/>
    </source>
</evidence>
<sequence>MFIHIGKNTVIKSRDVIAILDSSTAKSAATSEFLQIAKEEGFVKSEEKEGKSIIITEKNIYFSPISSITLLKRANILFDLNDYIV</sequence>
<keyword evidence="2" id="KW-1185">Reference proteome</keyword>
<proteinExistence type="predicted"/>
<dbReference type="Pfam" id="PF04025">
    <property type="entry name" value="RemA-like"/>
    <property type="match status" value="1"/>
</dbReference>
<dbReference type="RefSeq" id="WP_068747712.1">
    <property type="nucleotide sequence ID" value="NZ_LOHZ01000022.1"/>
</dbReference>
<dbReference type="NCBIfam" id="NF046065">
    <property type="entry name" value="MtxRegRemB"/>
    <property type="match status" value="1"/>
</dbReference>
<name>A0A162MSU5_9FIRM</name>